<dbReference type="PROSITE" id="PS50110">
    <property type="entry name" value="RESPONSE_REGULATORY"/>
    <property type="match status" value="1"/>
</dbReference>
<dbReference type="GO" id="GO:0000160">
    <property type="term" value="P:phosphorelay signal transduction system"/>
    <property type="evidence" value="ECO:0007669"/>
    <property type="project" value="UniProtKB-KW"/>
</dbReference>
<dbReference type="OrthoDB" id="21225at2759"/>
<evidence type="ECO:0000313" key="6">
    <source>
        <dbReference type="EMBL" id="KAF9577767.1"/>
    </source>
</evidence>
<protein>
    <submittedName>
        <fullName evidence="6">Sensitivity to red-light reduced protein</fullName>
    </submittedName>
</protein>
<evidence type="ECO:0000256" key="3">
    <source>
        <dbReference type="PROSITE-ProRule" id="PRU00169"/>
    </source>
</evidence>
<feature type="domain" description="Response regulatory" evidence="5">
    <location>
        <begin position="36"/>
        <end position="163"/>
    </location>
</feature>
<keyword evidence="1 3" id="KW-0597">Phosphoprotein</keyword>
<dbReference type="CDD" id="cd17546">
    <property type="entry name" value="REC_hyHK_CKI1_RcsC-like"/>
    <property type="match status" value="1"/>
</dbReference>
<dbReference type="EMBL" id="JAABOA010004394">
    <property type="protein sequence ID" value="KAF9577767.1"/>
    <property type="molecule type" value="Genomic_DNA"/>
</dbReference>
<feature type="region of interest" description="Disordered" evidence="4">
    <location>
        <begin position="1"/>
        <end position="27"/>
    </location>
</feature>
<dbReference type="Pfam" id="PF00072">
    <property type="entry name" value="Response_reg"/>
    <property type="match status" value="1"/>
</dbReference>
<dbReference type="SUPFAM" id="SSF52172">
    <property type="entry name" value="CheY-like"/>
    <property type="match status" value="1"/>
</dbReference>
<dbReference type="PANTHER" id="PTHR45339:SF1">
    <property type="entry name" value="HYBRID SIGNAL TRANSDUCTION HISTIDINE KINASE J"/>
    <property type="match status" value="1"/>
</dbReference>
<evidence type="ECO:0000256" key="2">
    <source>
        <dbReference type="ARBA" id="ARBA00023012"/>
    </source>
</evidence>
<dbReference type="InterPro" id="IPR001789">
    <property type="entry name" value="Sig_transdc_resp-reg_receiver"/>
</dbReference>
<dbReference type="SMART" id="SM00448">
    <property type="entry name" value="REC"/>
    <property type="match status" value="1"/>
</dbReference>
<comment type="caution">
    <text evidence="6">The sequence shown here is derived from an EMBL/GenBank/DDBJ whole genome shotgun (WGS) entry which is preliminary data.</text>
</comment>
<organism evidence="6 7">
    <name type="scientific">Lunasporangiospora selenospora</name>
    <dbReference type="NCBI Taxonomy" id="979761"/>
    <lineage>
        <taxon>Eukaryota</taxon>
        <taxon>Fungi</taxon>
        <taxon>Fungi incertae sedis</taxon>
        <taxon>Mucoromycota</taxon>
        <taxon>Mortierellomycotina</taxon>
        <taxon>Mortierellomycetes</taxon>
        <taxon>Mortierellales</taxon>
        <taxon>Mortierellaceae</taxon>
        <taxon>Lunasporangiospora</taxon>
    </lineage>
</organism>
<dbReference type="Gene3D" id="3.40.50.2300">
    <property type="match status" value="1"/>
</dbReference>
<dbReference type="PANTHER" id="PTHR45339">
    <property type="entry name" value="HYBRID SIGNAL TRANSDUCTION HISTIDINE KINASE J"/>
    <property type="match status" value="1"/>
</dbReference>
<feature type="modified residue" description="4-aspartylphosphate" evidence="3">
    <location>
        <position position="89"/>
    </location>
</feature>
<dbReference type="Proteomes" id="UP000780801">
    <property type="component" value="Unassembled WGS sequence"/>
</dbReference>
<evidence type="ECO:0000256" key="1">
    <source>
        <dbReference type="ARBA" id="ARBA00022553"/>
    </source>
</evidence>
<evidence type="ECO:0000256" key="4">
    <source>
        <dbReference type="SAM" id="MobiDB-lite"/>
    </source>
</evidence>
<dbReference type="InterPro" id="IPR011006">
    <property type="entry name" value="CheY-like_superfamily"/>
</dbReference>
<gene>
    <name evidence="6" type="primary">SRR1_1</name>
    <name evidence="6" type="ORF">BGW38_006805</name>
</gene>
<name>A0A9P6KAQ7_9FUNG</name>
<sequence length="172" mass="18522">MASPASSPLVAPLSPPPSPSMSMESINGDDETRRLRVMIVDDNNLNLDILSRMLDRHFADTVDSVVKVSSGKEALALLADEIFDLILMDIDMPELSGVDTTLEIRSANSVYGVLSANKSVPIIAVTTSDAAHQRKRYLEVGMYDCVSKPIHKDPLRFAIEGALKSVPAVATG</sequence>
<reference evidence="6" key="1">
    <citation type="journal article" date="2020" name="Fungal Divers.">
        <title>Resolving the Mortierellaceae phylogeny through synthesis of multi-gene phylogenetics and phylogenomics.</title>
        <authorList>
            <person name="Vandepol N."/>
            <person name="Liber J."/>
            <person name="Desiro A."/>
            <person name="Na H."/>
            <person name="Kennedy M."/>
            <person name="Barry K."/>
            <person name="Grigoriev I.V."/>
            <person name="Miller A.N."/>
            <person name="O'Donnell K."/>
            <person name="Stajich J.E."/>
            <person name="Bonito G."/>
        </authorList>
    </citation>
    <scope>NUCLEOTIDE SEQUENCE</scope>
    <source>
        <strain evidence="6">KOD1015</strain>
    </source>
</reference>
<proteinExistence type="predicted"/>
<evidence type="ECO:0000313" key="7">
    <source>
        <dbReference type="Proteomes" id="UP000780801"/>
    </source>
</evidence>
<keyword evidence="7" id="KW-1185">Reference proteome</keyword>
<dbReference type="AlphaFoldDB" id="A0A9P6KAQ7"/>
<feature type="compositionally biased region" description="Low complexity" evidence="4">
    <location>
        <begin position="1"/>
        <end position="12"/>
    </location>
</feature>
<evidence type="ECO:0000259" key="5">
    <source>
        <dbReference type="PROSITE" id="PS50110"/>
    </source>
</evidence>
<accession>A0A9P6KAQ7</accession>
<keyword evidence="2" id="KW-0902">Two-component regulatory system</keyword>